<organism evidence="4 5">
    <name type="scientific">Lawsonibacter faecis</name>
    <dbReference type="NCBI Taxonomy" id="2763052"/>
    <lineage>
        <taxon>Bacteria</taxon>
        <taxon>Bacillati</taxon>
        <taxon>Bacillota</taxon>
        <taxon>Clostridia</taxon>
        <taxon>Eubacteriales</taxon>
        <taxon>Oscillospiraceae</taxon>
        <taxon>Lawsonibacter</taxon>
    </lineage>
</organism>
<dbReference type="Proteomes" id="UP000607645">
    <property type="component" value="Unassembled WGS sequence"/>
</dbReference>
<dbReference type="PANTHER" id="PTHR43308:SF5">
    <property type="entry name" value="S-LAYER PROTEIN _ PEPTIDOGLYCAN ENDO-BETA-N-ACETYLGLUCOSAMINIDASE"/>
    <property type="match status" value="1"/>
</dbReference>
<reference evidence="4" key="1">
    <citation type="submission" date="2020-08" db="EMBL/GenBank/DDBJ databases">
        <title>Genome public.</title>
        <authorList>
            <person name="Liu C."/>
            <person name="Sun Q."/>
        </authorList>
    </citation>
    <scope>NUCLEOTIDE SEQUENCE</scope>
    <source>
        <strain evidence="4">NSJ-52</strain>
    </source>
</reference>
<dbReference type="PROSITE" id="PS51272">
    <property type="entry name" value="SLH"/>
    <property type="match status" value="3"/>
</dbReference>
<dbReference type="PANTHER" id="PTHR43308">
    <property type="entry name" value="OUTER MEMBRANE PROTEIN ALPHA-RELATED"/>
    <property type="match status" value="1"/>
</dbReference>
<dbReference type="AlphaFoldDB" id="A0A8J6JEI5"/>
<evidence type="ECO:0000256" key="1">
    <source>
        <dbReference type="ARBA" id="ARBA00022737"/>
    </source>
</evidence>
<feature type="signal peptide" evidence="2">
    <location>
        <begin position="1"/>
        <end position="22"/>
    </location>
</feature>
<feature type="domain" description="SLH" evidence="3">
    <location>
        <begin position="148"/>
        <end position="206"/>
    </location>
</feature>
<feature type="chain" id="PRO_5039269692" evidence="2">
    <location>
        <begin position="23"/>
        <end position="206"/>
    </location>
</feature>
<evidence type="ECO:0000259" key="3">
    <source>
        <dbReference type="PROSITE" id="PS51272"/>
    </source>
</evidence>
<comment type="caution">
    <text evidence="4">The sequence shown here is derived from an EMBL/GenBank/DDBJ whole genome shotgun (WGS) entry which is preliminary data.</text>
</comment>
<evidence type="ECO:0000256" key="2">
    <source>
        <dbReference type="SAM" id="SignalP"/>
    </source>
</evidence>
<keyword evidence="5" id="KW-1185">Reference proteome</keyword>
<dbReference type="RefSeq" id="WP_186919888.1">
    <property type="nucleotide sequence ID" value="NZ_JACOPQ010000012.1"/>
</dbReference>
<feature type="domain" description="SLH" evidence="3">
    <location>
        <begin position="87"/>
        <end position="146"/>
    </location>
</feature>
<gene>
    <name evidence="4" type="ORF">H8S62_13900</name>
</gene>
<dbReference type="InterPro" id="IPR051465">
    <property type="entry name" value="Cell_Envelope_Struct_Comp"/>
</dbReference>
<evidence type="ECO:0000313" key="5">
    <source>
        <dbReference type="Proteomes" id="UP000607645"/>
    </source>
</evidence>
<dbReference type="InterPro" id="IPR001119">
    <property type="entry name" value="SLH_dom"/>
</dbReference>
<name>A0A8J6JEI5_9FIRM</name>
<feature type="domain" description="SLH" evidence="3">
    <location>
        <begin position="23"/>
        <end position="86"/>
    </location>
</feature>
<keyword evidence="2" id="KW-0732">Signal</keyword>
<evidence type="ECO:0000313" key="4">
    <source>
        <dbReference type="EMBL" id="MBC5738101.1"/>
    </source>
</evidence>
<proteinExistence type="predicted"/>
<dbReference type="EMBL" id="JACOPQ010000012">
    <property type="protein sequence ID" value="MBC5738101.1"/>
    <property type="molecule type" value="Genomic_DNA"/>
</dbReference>
<sequence>MKRKLLTLVCACGLTLSLAAGASAVEFTDVRSGAWYEKQVQAVAEKGIMTGTTATTFAPDAYVIRATVLTVLWRMEGSPEPSGIEGFPDVKEGSWCDKAARWAKEVRIADGYDDGRLGAGDQVTREQLALFLSRYTYYKGGALAEGVLSLYPDGDKVSKWAVDGMKHAVGAGLITGTSQNTLSPLGYATRAELAVILDRLMTPAQG</sequence>
<dbReference type="Pfam" id="PF00395">
    <property type="entry name" value="SLH"/>
    <property type="match status" value="3"/>
</dbReference>
<accession>A0A8J6JEI5</accession>
<protein>
    <submittedName>
        <fullName evidence="4">S-layer homology domain-containing protein</fullName>
    </submittedName>
</protein>
<keyword evidence="1" id="KW-0677">Repeat</keyword>